<accession>A0ABT6GUY1</accession>
<evidence type="ECO:0008006" key="4">
    <source>
        <dbReference type="Google" id="ProtNLM"/>
    </source>
</evidence>
<evidence type="ECO:0000256" key="1">
    <source>
        <dbReference type="SAM" id="MobiDB-lite"/>
    </source>
</evidence>
<feature type="non-terminal residue" evidence="2">
    <location>
        <position position="1"/>
    </location>
</feature>
<comment type="caution">
    <text evidence="2">The sequence shown here is derived from an EMBL/GenBank/DDBJ whole genome shotgun (WGS) entry which is preliminary data.</text>
</comment>
<organism evidence="2 3">
    <name type="scientific">Mycolicibacterium gadium</name>
    <name type="common">Mycobacterium gadium</name>
    <dbReference type="NCBI Taxonomy" id="1794"/>
    <lineage>
        <taxon>Bacteria</taxon>
        <taxon>Bacillati</taxon>
        <taxon>Actinomycetota</taxon>
        <taxon>Actinomycetes</taxon>
        <taxon>Mycobacteriales</taxon>
        <taxon>Mycobacteriaceae</taxon>
        <taxon>Mycolicibacterium</taxon>
    </lineage>
</organism>
<dbReference type="InterPro" id="IPR049675">
    <property type="entry name" value="QatB"/>
</dbReference>
<proteinExistence type="predicted"/>
<evidence type="ECO:0000313" key="3">
    <source>
        <dbReference type="Proteomes" id="UP001154266"/>
    </source>
</evidence>
<dbReference type="RefSeq" id="WP_278222853.1">
    <property type="nucleotide sequence ID" value="NZ_JAKZMO010000022.1"/>
</dbReference>
<evidence type="ECO:0000313" key="2">
    <source>
        <dbReference type="EMBL" id="MDG5485482.1"/>
    </source>
</evidence>
<name>A0ABT6GUY1_MYCGU</name>
<dbReference type="Proteomes" id="UP001154266">
    <property type="component" value="Unassembled WGS sequence"/>
</dbReference>
<dbReference type="EMBL" id="JAKZMO010000022">
    <property type="protein sequence ID" value="MDG5485482.1"/>
    <property type="molecule type" value="Genomic_DNA"/>
</dbReference>
<feature type="region of interest" description="Disordered" evidence="1">
    <location>
        <begin position="20"/>
        <end position="79"/>
    </location>
</feature>
<keyword evidence="3" id="KW-1185">Reference proteome</keyword>
<sequence>VESGCWQHPSSATRAELVGTSSAFEGQGGHTPLIPSWLDEPSEAPGEAGSTAVEAPADENPDYSDHLPRSGLPPIGDPNRFTAARSNFTRFARSGGRDSASLGRAISRYVSSSAGGSQSAAARMGSSRASAGRLAGFLADAARRGAVEALRALNLEALAGRPIEEVFAGLADYVCPDGGSIDEGIARSAFIETIAELAQLGITDLDGLTPVELQTVFETYATNAIEARICNDIGAKVVTVPADARQAAQVQAQLHDFIRRGVSDALVQQPSIASLPADAVMGFVSKVYQQAFEILQDMGDAEATTS</sequence>
<protein>
    <recommendedName>
        <fullName evidence="4">TetR family transcriptional regulator</fullName>
    </recommendedName>
</protein>
<gene>
    <name evidence="2" type="ORF">MNO81_22040</name>
</gene>
<reference evidence="2" key="1">
    <citation type="journal article" date="2023" name="Environ. Microbiol.">
        <title>The 2-methylpropene degradation pathway in Mycobacteriaceae family strains.</title>
        <authorList>
            <person name="Helbich S."/>
            <person name="Barrantes I."/>
            <person name="Dos Anjos Borges L.G."/>
            <person name="Pieper D.H."/>
            <person name="Vainshtein Y."/>
            <person name="Sohn K."/>
            <person name="Engesser K.H."/>
        </authorList>
    </citation>
    <scope>NUCLEOTIDE SEQUENCE</scope>
    <source>
        <strain evidence="2">IBE100</strain>
    </source>
</reference>
<dbReference type="NCBIfam" id="NF041924">
    <property type="entry name" value="QatB"/>
    <property type="match status" value="1"/>
</dbReference>